<dbReference type="PANTHER" id="PTHR11351">
    <property type="entry name" value="ACYL-COA DESATURASE"/>
    <property type="match status" value="1"/>
</dbReference>
<evidence type="ECO:0000256" key="6">
    <source>
        <dbReference type="ARBA" id="ARBA00022989"/>
    </source>
</evidence>
<evidence type="ECO:0000256" key="7">
    <source>
        <dbReference type="ARBA" id="ARBA00023002"/>
    </source>
</evidence>
<accession>A0ABX7BR28</accession>
<feature type="transmembrane region" description="Helical" evidence="12">
    <location>
        <begin position="87"/>
        <end position="107"/>
    </location>
</feature>
<keyword evidence="3" id="KW-0444">Lipid biosynthesis</keyword>
<organism evidence="14 15">
    <name type="scientific">Brevundimonas vitisensis</name>
    <dbReference type="NCBI Taxonomy" id="2800818"/>
    <lineage>
        <taxon>Bacteria</taxon>
        <taxon>Pseudomonadati</taxon>
        <taxon>Pseudomonadota</taxon>
        <taxon>Alphaproteobacteria</taxon>
        <taxon>Caulobacterales</taxon>
        <taxon>Caulobacteraceae</taxon>
        <taxon>Brevundimonas</taxon>
    </lineage>
</organism>
<evidence type="ECO:0000259" key="13">
    <source>
        <dbReference type="Pfam" id="PF00487"/>
    </source>
</evidence>
<proteinExistence type="inferred from homology"/>
<dbReference type="Proteomes" id="UP000595448">
    <property type="component" value="Chromosome"/>
</dbReference>
<evidence type="ECO:0000313" key="14">
    <source>
        <dbReference type="EMBL" id="QQQ19183.1"/>
    </source>
</evidence>
<comment type="subcellular location">
    <subcellularLocation>
        <location evidence="1">Membrane</location>
        <topology evidence="1">Multi-pass membrane protein</topology>
    </subcellularLocation>
</comment>
<evidence type="ECO:0000256" key="8">
    <source>
        <dbReference type="ARBA" id="ARBA00023004"/>
    </source>
</evidence>
<dbReference type="InterPro" id="IPR015876">
    <property type="entry name" value="Acyl-CoA_DS"/>
</dbReference>
<keyword evidence="7" id="KW-0560">Oxidoreductase</keyword>
<dbReference type="EMBL" id="CP067977">
    <property type="protein sequence ID" value="QQQ19183.1"/>
    <property type="molecule type" value="Genomic_DNA"/>
</dbReference>
<evidence type="ECO:0000256" key="12">
    <source>
        <dbReference type="SAM" id="Phobius"/>
    </source>
</evidence>
<dbReference type="Pfam" id="PF00487">
    <property type="entry name" value="FA_desaturase"/>
    <property type="match status" value="1"/>
</dbReference>
<keyword evidence="11" id="KW-0275">Fatty acid biosynthesis</keyword>
<evidence type="ECO:0000256" key="5">
    <source>
        <dbReference type="ARBA" id="ARBA00022832"/>
    </source>
</evidence>
<reference evidence="14 15" key="1">
    <citation type="submission" date="2021-01" db="EMBL/GenBank/DDBJ databases">
        <title>Brevundimonas vitis sp. nov., an bacterium isolated from grape (Vitis vinifera).</title>
        <authorList>
            <person name="Jiang L."/>
            <person name="Lee J."/>
        </authorList>
    </citation>
    <scope>NUCLEOTIDE SEQUENCE [LARGE SCALE GENOMIC DNA]</scope>
    <source>
        <strain evidence="14 15">GRTSA-9</strain>
    </source>
</reference>
<evidence type="ECO:0000256" key="11">
    <source>
        <dbReference type="ARBA" id="ARBA00023160"/>
    </source>
</evidence>
<dbReference type="PANTHER" id="PTHR11351:SF31">
    <property type="entry name" value="DESATURASE 1, ISOFORM A-RELATED"/>
    <property type="match status" value="1"/>
</dbReference>
<dbReference type="InterPro" id="IPR005804">
    <property type="entry name" value="FA_desaturase_dom"/>
</dbReference>
<feature type="transmembrane region" description="Helical" evidence="12">
    <location>
        <begin position="33"/>
        <end position="66"/>
    </location>
</feature>
<feature type="domain" description="Fatty acid desaturase" evidence="13">
    <location>
        <begin position="46"/>
        <end position="251"/>
    </location>
</feature>
<gene>
    <name evidence="14" type="ORF">JIP62_03425</name>
</gene>
<protein>
    <submittedName>
        <fullName evidence="14">Acyl-CoA desaturase</fullName>
    </submittedName>
</protein>
<keyword evidence="9" id="KW-0443">Lipid metabolism</keyword>
<evidence type="ECO:0000313" key="15">
    <source>
        <dbReference type="Proteomes" id="UP000595448"/>
    </source>
</evidence>
<keyword evidence="4 12" id="KW-0812">Transmembrane</keyword>
<keyword evidence="8" id="KW-0408">Iron</keyword>
<evidence type="ECO:0000256" key="10">
    <source>
        <dbReference type="ARBA" id="ARBA00023136"/>
    </source>
</evidence>
<evidence type="ECO:0000256" key="3">
    <source>
        <dbReference type="ARBA" id="ARBA00022516"/>
    </source>
</evidence>
<name>A0ABX7BR28_9CAUL</name>
<sequence length="303" mass="34535">MMKPVLRIDGRDANPCEGRPVIDWPKAIWNGSLLAVSVVAGAIFFSWSAFALFLVLTYVTLLIGHSVGMHRMLIHRTFQCSKPLERLLIYVGVLVGVAGPFGIIRVHDMRDWAQRQPVCHDFFAHTRGFWRDLSWQLFYRFDFHRAPTLTIEPNIANDPFYRFLEASWRWQQLPLAVGLFLIGGWPWVVWGVAVRVIVSTAGHWTITYFCHNPGPGRWAVKGAYVQATNLSGLGLLTYGECWHNNHHAFPESAQIGLEAGQLDPGWIVIRSLERARLIWNVGRPREEGLRDDLQDRSALEPSQ</sequence>
<keyword evidence="15" id="KW-1185">Reference proteome</keyword>
<comment type="similarity">
    <text evidence="2">Belongs to the fatty acid desaturase type 2 family.</text>
</comment>
<dbReference type="RefSeq" id="WP_201103534.1">
    <property type="nucleotide sequence ID" value="NZ_CP067977.1"/>
</dbReference>
<keyword evidence="5" id="KW-0276">Fatty acid metabolism</keyword>
<keyword evidence="10 12" id="KW-0472">Membrane</keyword>
<evidence type="ECO:0000256" key="4">
    <source>
        <dbReference type="ARBA" id="ARBA00022692"/>
    </source>
</evidence>
<evidence type="ECO:0000256" key="2">
    <source>
        <dbReference type="ARBA" id="ARBA00008749"/>
    </source>
</evidence>
<keyword evidence="6 12" id="KW-1133">Transmembrane helix</keyword>
<evidence type="ECO:0000256" key="1">
    <source>
        <dbReference type="ARBA" id="ARBA00004141"/>
    </source>
</evidence>
<dbReference type="CDD" id="cd03505">
    <property type="entry name" value="Delta9-FADS-like"/>
    <property type="match status" value="1"/>
</dbReference>
<feature type="transmembrane region" description="Helical" evidence="12">
    <location>
        <begin position="173"/>
        <end position="198"/>
    </location>
</feature>
<evidence type="ECO:0000256" key="9">
    <source>
        <dbReference type="ARBA" id="ARBA00023098"/>
    </source>
</evidence>